<organism evidence="1 2">
    <name type="scientific">Sorghum bicolor</name>
    <name type="common">Sorghum</name>
    <name type="synonym">Sorghum vulgare</name>
    <dbReference type="NCBI Taxonomy" id="4558"/>
    <lineage>
        <taxon>Eukaryota</taxon>
        <taxon>Viridiplantae</taxon>
        <taxon>Streptophyta</taxon>
        <taxon>Embryophyta</taxon>
        <taxon>Tracheophyta</taxon>
        <taxon>Spermatophyta</taxon>
        <taxon>Magnoliopsida</taxon>
        <taxon>Liliopsida</taxon>
        <taxon>Poales</taxon>
        <taxon>Poaceae</taxon>
        <taxon>PACMAD clade</taxon>
        <taxon>Panicoideae</taxon>
        <taxon>Andropogonodae</taxon>
        <taxon>Andropogoneae</taxon>
        <taxon>Sorghinae</taxon>
        <taxon>Sorghum</taxon>
    </lineage>
</organism>
<protein>
    <submittedName>
        <fullName evidence="1">Uncharacterized protein</fullName>
    </submittedName>
</protein>
<dbReference type="EMBL" id="CM027683">
    <property type="protein sequence ID" value="KAG0531348.1"/>
    <property type="molecule type" value="Genomic_DNA"/>
</dbReference>
<proteinExistence type="predicted"/>
<accession>A0A921R152</accession>
<comment type="caution">
    <text evidence="1">The sequence shown here is derived from an EMBL/GenBank/DDBJ whole genome shotgun (WGS) entry which is preliminary data.</text>
</comment>
<evidence type="ECO:0000313" key="2">
    <source>
        <dbReference type="Proteomes" id="UP000807115"/>
    </source>
</evidence>
<dbReference type="AlphaFoldDB" id="A0A921R152"/>
<gene>
    <name evidence="1" type="ORF">BDA96_04G015800</name>
</gene>
<dbReference type="Proteomes" id="UP000807115">
    <property type="component" value="Chromosome 4"/>
</dbReference>
<reference evidence="1" key="2">
    <citation type="submission" date="2020-10" db="EMBL/GenBank/DDBJ databases">
        <authorList>
            <person name="Cooper E.A."/>
            <person name="Brenton Z.W."/>
            <person name="Flinn B.S."/>
            <person name="Jenkins J."/>
            <person name="Shu S."/>
            <person name="Flowers D."/>
            <person name="Luo F."/>
            <person name="Wang Y."/>
            <person name="Xia P."/>
            <person name="Barry K."/>
            <person name="Daum C."/>
            <person name="Lipzen A."/>
            <person name="Yoshinaga Y."/>
            <person name="Schmutz J."/>
            <person name="Saski C."/>
            <person name="Vermerris W."/>
            <person name="Kresovich S."/>
        </authorList>
    </citation>
    <scope>NUCLEOTIDE SEQUENCE</scope>
</reference>
<evidence type="ECO:0000313" key="1">
    <source>
        <dbReference type="EMBL" id="KAG0531348.1"/>
    </source>
</evidence>
<sequence length="60" mass="7336">MCDLKFMPWNGSSMTTEHIDRQKREVQYKKLLLSFYLVPRNWKCDAFFGLVIYQNKRSWS</sequence>
<name>A0A921R152_SORBI</name>
<reference evidence="1" key="1">
    <citation type="journal article" date="2019" name="BMC Genomics">
        <title>A new reference genome for Sorghum bicolor reveals high levels of sequence similarity between sweet and grain genotypes: implications for the genetics of sugar metabolism.</title>
        <authorList>
            <person name="Cooper E.A."/>
            <person name="Brenton Z.W."/>
            <person name="Flinn B.S."/>
            <person name="Jenkins J."/>
            <person name="Shu S."/>
            <person name="Flowers D."/>
            <person name="Luo F."/>
            <person name="Wang Y."/>
            <person name="Xia P."/>
            <person name="Barry K."/>
            <person name="Daum C."/>
            <person name="Lipzen A."/>
            <person name="Yoshinaga Y."/>
            <person name="Schmutz J."/>
            <person name="Saski C."/>
            <person name="Vermerris W."/>
            <person name="Kresovich S."/>
        </authorList>
    </citation>
    <scope>NUCLEOTIDE SEQUENCE</scope>
</reference>